<evidence type="ECO:0000256" key="2">
    <source>
        <dbReference type="ARBA" id="ARBA00024867"/>
    </source>
</evidence>
<dbReference type="CDD" id="cd00130">
    <property type="entry name" value="PAS"/>
    <property type="match status" value="2"/>
</dbReference>
<comment type="function">
    <text evidence="2">May play the central regulatory role in sporulation. It may be an element of the effector pathway responsible for the activation of sporulation genes in response to nutritional stress. Spo0A may act in concert with spo0H (a sigma factor) to control the expression of some genes that are critical to the sporulation process.</text>
</comment>
<feature type="modified residue" description="4-aspartylphosphate" evidence="3">
    <location>
        <position position="57"/>
    </location>
</feature>
<dbReference type="Pfam" id="PF00990">
    <property type="entry name" value="GGDEF"/>
    <property type="match status" value="1"/>
</dbReference>
<feature type="domain" description="GGDEF" evidence="7">
    <location>
        <begin position="538"/>
        <end position="666"/>
    </location>
</feature>
<dbReference type="EMBL" id="FRCR01000004">
    <property type="protein sequence ID" value="SHM36753.1"/>
    <property type="molecule type" value="Genomic_DNA"/>
</dbReference>
<dbReference type="Gene3D" id="3.40.50.2300">
    <property type="match status" value="1"/>
</dbReference>
<dbReference type="Pfam" id="PF13426">
    <property type="entry name" value="PAS_9"/>
    <property type="match status" value="3"/>
</dbReference>
<dbReference type="SMART" id="SM00448">
    <property type="entry name" value="REC"/>
    <property type="match status" value="1"/>
</dbReference>
<evidence type="ECO:0000256" key="3">
    <source>
        <dbReference type="PROSITE-ProRule" id="PRU00169"/>
    </source>
</evidence>
<dbReference type="Gene3D" id="3.30.450.20">
    <property type="entry name" value="PAS domain"/>
    <property type="match status" value="3"/>
</dbReference>
<dbReference type="PROSITE" id="PS50110">
    <property type="entry name" value="RESPONSE_REGULATORY"/>
    <property type="match status" value="1"/>
</dbReference>
<evidence type="ECO:0000313" key="8">
    <source>
        <dbReference type="EMBL" id="SHM36753.1"/>
    </source>
</evidence>
<dbReference type="RefSeq" id="WP_073255221.1">
    <property type="nucleotide sequence ID" value="NZ_FRCR01000004.1"/>
</dbReference>
<dbReference type="PROSITE" id="PS50113">
    <property type="entry name" value="PAC"/>
    <property type="match status" value="1"/>
</dbReference>
<dbReference type="NCBIfam" id="TIGR00229">
    <property type="entry name" value="sensory_box"/>
    <property type="match status" value="3"/>
</dbReference>
<dbReference type="InterPro" id="IPR029787">
    <property type="entry name" value="Nucleotide_cyclase"/>
</dbReference>
<dbReference type="Gene3D" id="3.30.70.270">
    <property type="match status" value="1"/>
</dbReference>
<protein>
    <recommendedName>
        <fullName evidence="1">Stage 0 sporulation protein A homolog</fullName>
    </recommendedName>
</protein>
<proteinExistence type="predicted"/>
<dbReference type="NCBIfam" id="TIGR00254">
    <property type="entry name" value="GGDEF"/>
    <property type="match status" value="1"/>
</dbReference>
<dbReference type="SUPFAM" id="SSF55073">
    <property type="entry name" value="Nucleotide cyclase"/>
    <property type="match status" value="1"/>
</dbReference>
<dbReference type="InterPro" id="IPR052155">
    <property type="entry name" value="Biofilm_reg_signaling"/>
</dbReference>
<dbReference type="SMART" id="SM00267">
    <property type="entry name" value="GGDEF"/>
    <property type="match status" value="1"/>
</dbReference>
<dbReference type="InterPro" id="IPR035965">
    <property type="entry name" value="PAS-like_dom_sf"/>
</dbReference>
<dbReference type="SUPFAM" id="SSF52172">
    <property type="entry name" value="CheY-like"/>
    <property type="match status" value="1"/>
</dbReference>
<dbReference type="InterPro" id="IPR011006">
    <property type="entry name" value="CheY-like_superfamily"/>
</dbReference>
<sequence length="666" mass="76063">MENSLGKILLVEDSRLSAKITEDILKKYGFELDTVRSGEDALERIKRGNKYILVLMDIELIGKLNGIDAALLIQKITDIPIVFFTSHVNREIMEKIKSVTSYGYIKKGSDENVLVYTVETALKLHAANKMIRQSEELFRNMFETNKLVMILVNPKNGKIIEANKSALEFYGYEKSKLLSMKLEDISAKNIGKKSCEKNCLEVLKEECNPCLCSQRISDGSVRFVEVYSSLISYQNKECLYLIIFDVTDKLKAENELKLYKDLFEFSPYEKFIFYPDTFKFFSANKKFLENCGYSWDELKEKTPLDIHKEMTEESFRSLLEPLNTGEKEVIIIPTNNYRKDGSHYPVEVHIMAEEFAGKKIFSSVAFDETKCLNLERELHETEEILHTILQHAGDAIVITNESGSIIYWNPSAEQMFGYKSQEAIGTELQKLLALNDSFLSKLKGLINKSGQSSQISKFEFETKRRDGSSIEVELSLSTVIINGKWHAIAIFRDITERKKNERLLFLQAITDPLTGIYNRRYIIQMIENEVLRFKRTGKPFSLIIFDLDHFKKINDTFGHAAGDMTLKKIADVIKKRIRKTDILGRWGGEEFIILLPETSIENATSLANELKDKLEGVIFPKIGRITASFGVTSSRSEDDVDSIISRADELLYKGKAAGRNCVISDT</sequence>
<feature type="domain" description="PAS" evidence="5">
    <location>
        <begin position="134"/>
        <end position="179"/>
    </location>
</feature>
<dbReference type="PROSITE" id="PS50887">
    <property type="entry name" value="GGDEF"/>
    <property type="match status" value="1"/>
</dbReference>
<keyword evidence="9" id="KW-1185">Reference proteome</keyword>
<evidence type="ECO:0000256" key="1">
    <source>
        <dbReference type="ARBA" id="ARBA00018672"/>
    </source>
</evidence>
<dbReference type="GO" id="GO:0000160">
    <property type="term" value="P:phosphorelay signal transduction system"/>
    <property type="evidence" value="ECO:0007669"/>
    <property type="project" value="InterPro"/>
</dbReference>
<dbReference type="InterPro" id="IPR000160">
    <property type="entry name" value="GGDEF_dom"/>
</dbReference>
<dbReference type="AlphaFoldDB" id="A0A1M7I898"/>
<reference evidence="9" key="1">
    <citation type="submission" date="2016-11" db="EMBL/GenBank/DDBJ databases">
        <authorList>
            <person name="Varghese N."/>
            <person name="Submissions S."/>
        </authorList>
    </citation>
    <scope>NUCLEOTIDE SEQUENCE [LARGE SCALE GENOMIC DNA]</scope>
    <source>
        <strain evidence="9">DSM 18802</strain>
    </source>
</reference>
<feature type="domain" description="Response regulatory" evidence="4">
    <location>
        <begin position="7"/>
        <end position="122"/>
    </location>
</feature>
<dbReference type="STRING" id="447595.SAMN05660826_00878"/>
<dbReference type="SMART" id="SM00091">
    <property type="entry name" value="PAS"/>
    <property type="match status" value="2"/>
</dbReference>
<organism evidence="8 9">
    <name type="scientific">Caldanaerovirga acetigignens</name>
    <dbReference type="NCBI Taxonomy" id="447595"/>
    <lineage>
        <taxon>Bacteria</taxon>
        <taxon>Bacillati</taxon>
        <taxon>Bacillota</taxon>
        <taxon>Clostridia</taxon>
        <taxon>Thermosediminibacterales</taxon>
        <taxon>Thermosediminibacteraceae</taxon>
        <taxon>Caldanaerovirga</taxon>
    </lineage>
</organism>
<dbReference type="OrthoDB" id="9783388at2"/>
<dbReference type="PANTHER" id="PTHR44757:SF2">
    <property type="entry name" value="BIOFILM ARCHITECTURE MAINTENANCE PROTEIN MBAA"/>
    <property type="match status" value="1"/>
</dbReference>
<dbReference type="FunFam" id="3.30.70.270:FF:000001">
    <property type="entry name" value="Diguanylate cyclase domain protein"/>
    <property type="match status" value="1"/>
</dbReference>
<dbReference type="Proteomes" id="UP000184375">
    <property type="component" value="Unassembled WGS sequence"/>
</dbReference>
<evidence type="ECO:0000313" key="9">
    <source>
        <dbReference type="Proteomes" id="UP000184375"/>
    </source>
</evidence>
<keyword evidence="3" id="KW-0597">Phosphoprotein</keyword>
<dbReference type="InterPro" id="IPR000700">
    <property type="entry name" value="PAS-assoc_C"/>
</dbReference>
<evidence type="ECO:0000259" key="6">
    <source>
        <dbReference type="PROSITE" id="PS50113"/>
    </source>
</evidence>
<dbReference type="CDD" id="cd01949">
    <property type="entry name" value="GGDEF"/>
    <property type="match status" value="1"/>
</dbReference>
<feature type="domain" description="PAS" evidence="5">
    <location>
        <begin position="381"/>
        <end position="425"/>
    </location>
</feature>
<name>A0A1M7I898_9FIRM</name>
<evidence type="ECO:0000259" key="5">
    <source>
        <dbReference type="PROSITE" id="PS50112"/>
    </source>
</evidence>
<dbReference type="Pfam" id="PF00072">
    <property type="entry name" value="Response_reg"/>
    <property type="match status" value="1"/>
</dbReference>
<accession>A0A1M7I898</accession>
<evidence type="ECO:0000259" key="7">
    <source>
        <dbReference type="PROSITE" id="PS50887"/>
    </source>
</evidence>
<dbReference type="SUPFAM" id="SSF55785">
    <property type="entry name" value="PYP-like sensor domain (PAS domain)"/>
    <property type="match status" value="3"/>
</dbReference>
<dbReference type="PANTHER" id="PTHR44757">
    <property type="entry name" value="DIGUANYLATE CYCLASE DGCP"/>
    <property type="match status" value="1"/>
</dbReference>
<dbReference type="InterPro" id="IPR001610">
    <property type="entry name" value="PAC"/>
</dbReference>
<evidence type="ECO:0000259" key="4">
    <source>
        <dbReference type="PROSITE" id="PS50110"/>
    </source>
</evidence>
<dbReference type="SMART" id="SM00086">
    <property type="entry name" value="PAC"/>
    <property type="match status" value="2"/>
</dbReference>
<dbReference type="InterPro" id="IPR000014">
    <property type="entry name" value="PAS"/>
</dbReference>
<dbReference type="InterPro" id="IPR001789">
    <property type="entry name" value="Sig_transdc_resp-reg_receiver"/>
</dbReference>
<gene>
    <name evidence="8" type="ORF">SAMN05660826_00878</name>
</gene>
<feature type="domain" description="PAC" evidence="6">
    <location>
        <begin position="456"/>
        <end position="506"/>
    </location>
</feature>
<dbReference type="PROSITE" id="PS50112">
    <property type="entry name" value="PAS"/>
    <property type="match status" value="2"/>
</dbReference>
<dbReference type="InterPro" id="IPR043128">
    <property type="entry name" value="Rev_trsase/Diguanyl_cyclase"/>
</dbReference>